<keyword evidence="1" id="KW-1133">Transmembrane helix</keyword>
<evidence type="ECO:0000313" key="2">
    <source>
        <dbReference type="EMBL" id="QDU84000.1"/>
    </source>
</evidence>
<keyword evidence="1" id="KW-0472">Membrane</keyword>
<keyword evidence="3" id="KW-1185">Reference proteome</keyword>
<accession>A0A518CXQ1</accession>
<dbReference type="Proteomes" id="UP000319342">
    <property type="component" value="Chromosome"/>
</dbReference>
<gene>
    <name evidence="2" type="ORF">Pla163_11010</name>
</gene>
<name>A0A518CXQ1_9BACT</name>
<dbReference type="EMBL" id="CP036290">
    <property type="protein sequence ID" value="QDU84000.1"/>
    <property type="molecule type" value="Genomic_DNA"/>
</dbReference>
<keyword evidence="1" id="KW-0812">Transmembrane</keyword>
<organism evidence="2 3">
    <name type="scientific">Rohdeia mirabilis</name>
    <dbReference type="NCBI Taxonomy" id="2528008"/>
    <lineage>
        <taxon>Bacteria</taxon>
        <taxon>Pseudomonadati</taxon>
        <taxon>Planctomycetota</taxon>
        <taxon>Planctomycetia</taxon>
        <taxon>Planctomycetia incertae sedis</taxon>
        <taxon>Rohdeia</taxon>
    </lineage>
</organism>
<reference evidence="2 3" key="1">
    <citation type="submission" date="2019-02" db="EMBL/GenBank/DDBJ databases">
        <title>Deep-cultivation of Planctomycetes and their phenomic and genomic characterization uncovers novel biology.</title>
        <authorList>
            <person name="Wiegand S."/>
            <person name="Jogler M."/>
            <person name="Boedeker C."/>
            <person name="Pinto D."/>
            <person name="Vollmers J."/>
            <person name="Rivas-Marin E."/>
            <person name="Kohn T."/>
            <person name="Peeters S.H."/>
            <person name="Heuer A."/>
            <person name="Rast P."/>
            <person name="Oberbeckmann S."/>
            <person name="Bunk B."/>
            <person name="Jeske O."/>
            <person name="Meyerdierks A."/>
            <person name="Storesund J.E."/>
            <person name="Kallscheuer N."/>
            <person name="Luecker S."/>
            <person name="Lage O.M."/>
            <person name="Pohl T."/>
            <person name="Merkel B.J."/>
            <person name="Hornburger P."/>
            <person name="Mueller R.-W."/>
            <person name="Bruemmer F."/>
            <person name="Labrenz M."/>
            <person name="Spormann A.M."/>
            <person name="Op den Camp H."/>
            <person name="Overmann J."/>
            <person name="Amann R."/>
            <person name="Jetten M.S.M."/>
            <person name="Mascher T."/>
            <person name="Medema M.H."/>
            <person name="Devos D.P."/>
            <person name="Kaster A.-K."/>
            <person name="Ovreas L."/>
            <person name="Rohde M."/>
            <person name="Galperin M.Y."/>
            <person name="Jogler C."/>
        </authorList>
    </citation>
    <scope>NUCLEOTIDE SEQUENCE [LARGE SCALE GENOMIC DNA]</scope>
    <source>
        <strain evidence="2 3">Pla163</strain>
    </source>
</reference>
<dbReference type="AlphaFoldDB" id="A0A518CXQ1"/>
<protein>
    <submittedName>
        <fullName evidence="2">Uncharacterized protein</fullName>
    </submittedName>
</protein>
<evidence type="ECO:0000256" key="1">
    <source>
        <dbReference type="SAM" id="Phobius"/>
    </source>
</evidence>
<evidence type="ECO:0000313" key="3">
    <source>
        <dbReference type="Proteomes" id="UP000319342"/>
    </source>
</evidence>
<sequence length="296" mass="31005">MKKRSDPTCRAPLCTSQLAGHESPSARTKIQRQLKLIPAIEMKSKLGPVIAGGLILAMIGAAAATASIFPLSSDVPDGDVLQVLPKIQRDARGEQVKLIEFIEDGLEPGSSGFHLVWPTHLPSEAVLQLNRTGAASKSLAGDSFVQVDLSNPAAFQQWADIIPEGATGGGFPLPADYPHILVSLDRSVVTQIARGGRYQVGGSWEVRITFDARALGVLGALSGEPNTPSDYFDWFGVPRASGESATVVRLALVVDGVALDPFEVDPLLSLATPVSVTVASGLTEAESAAILSACGF</sequence>
<feature type="transmembrane region" description="Helical" evidence="1">
    <location>
        <begin position="49"/>
        <end position="69"/>
    </location>
</feature>
<proteinExistence type="predicted"/>